<dbReference type="RefSeq" id="WP_160739874.1">
    <property type="nucleotide sequence ID" value="NZ_WTYQ01000004.1"/>
</dbReference>
<keyword evidence="2" id="KW-0732">Signal</keyword>
<dbReference type="EMBL" id="WTYQ01000004">
    <property type="protein sequence ID" value="MXP26668.1"/>
    <property type="molecule type" value="Genomic_DNA"/>
</dbReference>
<keyword evidence="1" id="KW-1133">Transmembrane helix</keyword>
<dbReference type="Proteomes" id="UP000460561">
    <property type="component" value="Unassembled WGS sequence"/>
</dbReference>
<dbReference type="AlphaFoldDB" id="A0A845AHT1"/>
<reference evidence="3 4" key="1">
    <citation type="submission" date="2019-12" db="EMBL/GenBank/DDBJ databases">
        <title>Genomic-based taxomic classification of the family Erythrobacteraceae.</title>
        <authorList>
            <person name="Xu L."/>
        </authorList>
    </citation>
    <scope>NUCLEOTIDE SEQUENCE [LARGE SCALE GENOMIC DNA]</scope>
    <source>
        <strain evidence="3 4">DSM 18604</strain>
    </source>
</reference>
<evidence type="ECO:0000256" key="1">
    <source>
        <dbReference type="SAM" id="Phobius"/>
    </source>
</evidence>
<sequence length="75" mass="8313">MFDLNMWNVSIKNIPAFLVVCSMLFVASPAWASGAQVPEASNLLIFALGVFGVVIGRRLSRRPKQKDPHDDKPDE</sequence>
<protein>
    <recommendedName>
        <fullName evidence="5">PEP-CTERM sorting domain-containing protein</fullName>
    </recommendedName>
</protein>
<evidence type="ECO:0000256" key="2">
    <source>
        <dbReference type="SAM" id="SignalP"/>
    </source>
</evidence>
<dbReference type="OrthoDB" id="7509429at2"/>
<feature type="chain" id="PRO_5032609384" description="PEP-CTERM sorting domain-containing protein" evidence="2">
    <location>
        <begin position="33"/>
        <end position="75"/>
    </location>
</feature>
<feature type="signal peptide" evidence="2">
    <location>
        <begin position="1"/>
        <end position="32"/>
    </location>
</feature>
<name>A0A845AHT1_9SPHN</name>
<proteinExistence type="predicted"/>
<evidence type="ECO:0008006" key="5">
    <source>
        <dbReference type="Google" id="ProtNLM"/>
    </source>
</evidence>
<keyword evidence="4" id="KW-1185">Reference proteome</keyword>
<comment type="caution">
    <text evidence="3">The sequence shown here is derived from an EMBL/GenBank/DDBJ whole genome shotgun (WGS) entry which is preliminary data.</text>
</comment>
<keyword evidence="1" id="KW-0472">Membrane</keyword>
<feature type="transmembrane region" description="Helical" evidence="1">
    <location>
        <begin position="42"/>
        <end position="59"/>
    </location>
</feature>
<keyword evidence="1" id="KW-0812">Transmembrane</keyword>
<evidence type="ECO:0000313" key="4">
    <source>
        <dbReference type="Proteomes" id="UP000460561"/>
    </source>
</evidence>
<organism evidence="3 4">
    <name type="scientific">Altericroceibacterium indicum</name>
    <dbReference type="NCBI Taxonomy" id="374177"/>
    <lineage>
        <taxon>Bacteria</taxon>
        <taxon>Pseudomonadati</taxon>
        <taxon>Pseudomonadota</taxon>
        <taxon>Alphaproteobacteria</taxon>
        <taxon>Sphingomonadales</taxon>
        <taxon>Erythrobacteraceae</taxon>
        <taxon>Altericroceibacterium</taxon>
    </lineage>
</organism>
<accession>A0A845AHT1</accession>
<evidence type="ECO:0000313" key="3">
    <source>
        <dbReference type="EMBL" id="MXP26668.1"/>
    </source>
</evidence>
<gene>
    <name evidence="3" type="ORF">GRI39_11535</name>
</gene>